<reference evidence="4" key="1">
    <citation type="submission" date="2017-06" db="EMBL/GenBank/DDBJ databases">
        <title>Herbaspirillum phytohormonus sp. nov., isolated from the root nodule of Robinia pseudoacacia in lead-zinc mine.</title>
        <authorList>
            <person name="Fan M."/>
            <person name="Lin Y."/>
        </authorList>
    </citation>
    <scope>NUCLEOTIDE SEQUENCE [LARGE SCALE GENOMIC DNA]</scope>
    <source>
        <strain evidence="4">SC-089</strain>
    </source>
</reference>
<dbReference type="AlphaFoldDB" id="A0A225MAS0"/>
<dbReference type="EMBL" id="NJIH01000009">
    <property type="protein sequence ID" value="OWT57383.1"/>
    <property type="molecule type" value="Genomic_DNA"/>
</dbReference>
<dbReference type="Pfam" id="PF03401">
    <property type="entry name" value="TctC"/>
    <property type="match status" value="1"/>
</dbReference>
<dbReference type="InterPro" id="IPR005064">
    <property type="entry name" value="BUG"/>
</dbReference>
<dbReference type="PANTHER" id="PTHR42928:SF5">
    <property type="entry name" value="BLR1237 PROTEIN"/>
    <property type="match status" value="1"/>
</dbReference>
<dbReference type="CDD" id="cd13578">
    <property type="entry name" value="PBP2_Bug27"/>
    <property type="match status" value="1"/>
</dbReference>
<dbReference type="InterPro" id="IPR042100">
    <property type="entry name" value="Bug_dom1"/>
</dbReference>
<evidence type="ECO:0008006" key="5">
    <source>
        <dbReference type="Google" id="ProtNLM"/>
    </source>
</evidence>
<dbReference type="PIRSF" id="PIRSF017082">
    <property type="entry name" value="YflP"/>
    <property type="match status" value="1"/>
</dbReference>
<dbReference type="OrthoDB" id="9780943at2"/>
<sequence length="330" mass="34834">MSAFYISRRAILKSSAALAAIAVARAAYSKDEYPARLVKVVVPYGPGGAVDSIARQISALMARDLGQSIIVENRAGAGSNIGSIAVARSRPDGYTLLMASPANVTNPFLYPRSEYAPLKDFAPIGLAAQVPTVFVAAPGAATGNTVAEVIAHAKEPGAPPIFAHGGVGSSEHLATELFRLSAKVNITEVPYKGGAAAFPDLIGGRVQYMFTNLLGILPLVRGKRVKVLAVLDNQRAALIPDVPTMPESGLPNVLMSVWYGMMAPAGTGRPIIERLAHAMHISLEDAELREKLESSGARIVDKDPAAFAAFLKEESARWGSLIKRAKITLN</sequence>
<proteinExistence type="inferred from homology"/>
<keyword evidence="4" id="KW-1185">Reference proteome</keyword>
<dbReference type="RefSeq" id="WP_088604387.1">
    <property type="nucleotide sequence ID" value="NZ_NJIH01000009.1"/>
</dbReference>
<feature type="signal peptide" evidence="2">
    <location>
        <begin position="1"/>
        <end position="19"/>
    </location>
</feature>
<evidence type="ECO:0000313" key="4">
    <source>
        <dbReference type="Proteomes" id="UP000214603"/>
    </source>
</evidence>
<dbReference type="Gene3D" id="3.40.190.10">
    <property type="entry name" value="Periplasmic binding protein-like II"/>
    <property type="match status" value="1"/>
</dbReference>
<evidence type="ECO:0000256" key="2">
    <source>
        <dbReference type="SAM" id="SignalP"/>
    </source>
</evidence>
<comment type="caution">
    <text evidence="3">The sequence shown here is derived from an EMBL/GenBank/DDBJ whole genome shotgun (WGS) entry which is preliminary data.</text>
</comment>
<gene>
    <name evidence="3" type="ORF">CEY11_15775</name>
</gene>
<dbReference type="Gene3D" id="3.40.190.150">
    <property type="entry name" value="Bordetella uptake gene, domain 1"/>
    <property type="match status" value="1"/>
</dbReference>
<dbReference type="PANTHER" id="PTHR42928">
    <property type="entry name" value="TRICARBOXYLATE-BINDING PROTEIN"/>
    <property type="match status" value="1"/>
</dbReference>
<comment type="similarity">
    <text evidence="1">Belongs to the UPF0065 (bug) family.</text>
</comment>
<feature type="chain" id="PRO_5013189004" description="LacI family transcriptional regulator" evidence="2">
    <location>
        <begin position="20"/>
        <end position="330"/>
    </location>
</feature>
<organism evidence="3 4">
    <name type="scientific">Candidimonas nitroreducens</name>
    <dbReference type="NCBI Taxonomy" id="683354"/>
    <lineage>
        <taxon>Bacteria</taxon>
        <taxon>Pseudomonadati</taxon>
        <taxon>Pseudomonadota</taxon>
        <taxon>Betaproteobacteria</taxon>
        <taxon>Burkholderiales</taxon>
        <taxon>Alcaligenaceae</taxon>
        <taxon>Candidimonas</taxon>
    </lineage>
</organism>
<keyword evidence="2" id="KW-0732">Signal</keyword>
<dbReference type="Proteomes" id="UP000214603">
    <property type="component" value="Unassembled WGS sequence"/>
</dbReference>
<evidence type="ECO:0000313" key="3">
    <source>
        <dbReference type="EMBL" id="OWT57383.1"/>
    </source>
</evidence>
<dbReference type="SUPFAM" id="SSF53850">
    <property type="entry name" value="Periplasmic binding protein-like II"/>
    <property type="match status" value="1"/>
</dbReference>
<name>A0A225MAS0_9BURK</name>
<evidence type="ECO:0000256" key="1">
    <source>
        <dbReference type="ARBA" id="ARBA00006987"/>
    </source>
</evidence>
<accession>A0A225MAS0</accession>
<protein>
    <recommendedName>
        <fullName evidence="5">LacI family transcriptional regulator</fullName>
    </recommendedName>
</protein>